<keyword evidence="3 5" id="KW-1133">Transmembrane helix</keyword>
<feature type="transmembrane region" description="Helical" evidence="5">
    <location>
        <begin position="448"/>
        <end position="469"/>
    </location>
</feature>
<dbReference type="GO" id="GO:0016874">
    <property type="term" value="F:ligase activity"/>
    <property type="evidence" value="ECO:0007669"/>
    <property type="project" value="UniProtKB-KW"/>
</dbReference>
<name>A0ABV6Z525_UNCC1</name>
<dbReference type="PANTHER" id="PTHR37422">
    <property type="entry name" value="TEICHURONIC ACID BIOSYNTHESIS PROTEIN TUAE"/>
    <property type="match status" value="1"/>
</dbReference>
<dbReference type="PANTHER" id="PTHR37422:SF13">
    <property type="entry name" value="LIPOPOLYSACCHARIDE BIOSYNTHESIS PROTEIN PA4999-RELATED"/>
    <property type="match status" value="1"/>
</dbReference>
<feature type="domain" description="O-antigen ligase-related" evidence="6">
    <location>
        <begin position="292"/>
        <end position="428"/>
    </location>
</feature>
<feature type="transmembrane region" description="Helical" evidence="5">
    <location>
        <begin position="21"/>
        <end position="42"/>
    </location>
</feature>
<comment type="subcellular location">
    <subcellularLocation>
        <location evidence="1">Membrane</location>
        <topology evidence="1">Multi-pass membrane protein</topology>
    </subcellularLocation>
</comment>
<dbReference type="EMBL" id="JBHPBY010000505">
    <property type="protein sequence ID" value="MFC1853456.1"/>
    <property type="molecule type" value="Genomic_DNA"/>
</dbReference>
<sequence>MNISMAARLTDSSKRAETSNLFDKGIRFGLYAILCLMPLWYGGVTAESYLFLGSAVSFLFLLWLFREIRRPENLRFLWRRCFRATGFEVIFLLAAGIYILQLVPIPLSMIKVLSPTTHRIYEKTNEIIEQSPFVEERNLFKISSHEDTLESSGWGTLSLSPFKTLQGFFHLLFLSLFFLLLVNGFRGRKELEFLVKLIIILGVMQTIYGFFEYLSGHHHVLFHHLKGMRGVSGTFINANHCAGYLEMSGFCALGLVFHRIRNMGLDHYRSWKHIVRVLFSDKNAPFMMWLLFALIISFGVVFTKSRSGITFFCLGLLLFFLLSFSSLKNWKIGAIFILITIGCIYWTGLDQVGERFEQLSRNYPGRYGLWRDTVNICWHFPMFGSGMNTFQLVYPFCKLQYRPDLPHHAHNDYLELMSESGVAGFLLLGVILIFFHNQMRDLRKQATYRFNALVIGCLVGMVTISLHGLTDFNFHIPANQINFVALLAIFLVLMNGFQHDTIRISKNVEILVDHE</sequence>
<accession>A0ABV6Z525</accession>
<keyword evidence="8" id="KW-1185">Reference proteome</keyword>
<evidence type="ECO:0000256" key="3">
    <source>
        <dbReference type="ARBA" id="ARBA00022989"/>
    </source>
</evidence>
<feature type="transmembrane region" description="Helical" evidence="5">
    <location>
        <begin position="193"/>
        <end position="211"/>
    </location>
</feature>
<evidence type="ECO:0000259" key="6">
    <source>
        <dbReference type="Pfam" id="PF04932"/>
    </source>
</evidence>
<feature type="transmembrane region" description="Helical" evidence="5">
    <location>
        <begin position="48"/>
        <end position="65"/>
    </location>
</feature>
<evidence type="ECO:0000313" key="8">
    <source>
        <dbReference type="Proteomes" id="UP001594351"/>
    </source>
</evidence>
<feature type="transmembrane region" description="Helical" evidence="5">
    <location>
        <begin position="332"/>
        <end position="352"/>
    </location>
</feature>
<evidence type="ECO:0000313" key="7">
    <source>
        <dbReference type="EMBL" id="MFC1853456.1"/>
    </source>
</evidence>
<dbReference type="InterPro" id="IPR051533">
    <property type="entry name" value="WaaL-like"/>
</dbReference>
<comment type="caution">
    <text evidence="7">The sequence shown here is derived from an EMBL/GenBank/DDBJ whole genome shotgun (WGS) entry which is preliminary data.</text>
</comment>
<dbReference type="InterPro" id="IPR007016">
    <property type="entry name" value="O-antigen_ligase-rel_domated"/>
</dbReference>
<feature type="transmembrane region" description="Helical" evidence="5">
    <location>
        <begin position="86"/>
        <end position="107"/>
    </location>
</feature>
<keyword evidence="4 5" id="KW-0472">Membrane</keyword>
<evidence type="ECO:0000256" key="1">
    <source>
        <dbReference type="ARBA" id="ARBA00004141"/>
    </source>
</evidence>
<feature type="transmembrane region" description="Helical" evidence="5">
    <location>
        <begin position="481"/>
        <end position="497"/>
    </location>
</feature>
<evidence type="ECO:0000256" key="5">
    <source>
        <dbReference type="SAM" id="Phobius"/>
    </source>
</evidence>
<dbReference type="Pfam" id="PF04932">
    <property type="entry name" value="Wzy_C"/>
    <property type="match status" value="1"/>
</dbReference>
<feature type="transmembrane region" description="Helical" evidence="5">
    <location>
        <begin position="286"/>
        <end position="302"/>
    </location>
</feature>
<evidence type="ECO:0000256" key="2">
    <source>
        <dbReference type="ARBA" id="ARBA00022692"/>
    </source>
</evidence>
<organism evidence="7 8">
    <name type="scientific">candidate division CSSED10-310 bacterium</name>
    <dbReference type="NCBI Taxonomy" id="2855610"/>
    <lineage>
        <taxon>Bacteria</taxon>
        <taxon>Bacteria division CSSED10-310</taxon>
    </lineage>
</organism>
<keyword evidence="7" id="KW-0436">Ligase</keyword>
<protein>
    <submittedName>
        <fullName evidence="7">O-antigen ligase family protein</fullName>
    </submittedName>
</protein>
<reference evidence="7 8" key="1">
    <citation type="submission" date="2024-09" db="EMBL/GenBank/DDBJ databases">
        <title>Laminarin stimulates single cell rates of sulfate reduction while oxygen inhibits transcriptomic activity in coastal marine sediment.</title>
        <authorList>
            <person name="Lindsay M."/>
            <person name="Orcutt B."/>
            <person name="Emerson D."/>
            <person name="Stepanauskas R."/>
            <person name="D'Angelo T."/>
        </authorList>
    </citation>
    <scope>NUCLEOTIDE SEQUENCE [LARGE SCALE GENOMIC DNA]</scope>
    <source>
        <strain evidence="7">SAG AM-311-K15</strain>
    </source>
</reference>
<feature type="transmembrane region" description="Helical" evidence="5">
    <location>
        <begin position="309"/>
        <end position="326"/>
    </location>
</feature>
<evidence type="ECO:0000256" key="4">
    <source>
        <dbReference type="ARBA" id="ARBA00023136"/>
    </source>
</evidence>
<proteinExistence type="predicted"/>
<feature type="transmembrane region" description="Helical" evidence="5">
    <location>
        <begin position="416"/>
        <end position="436"/>
    </location>
</feature>
<dbReference type="Proteomes" id="UP001594351">
    <property type="component" value="Unassembled WGS sequence"/>
</dbReference>
<feature type="transmembrane region" description="Helical" evidence="5">
    <location>
        <begin position="167"/>
        <end position="186"/>
    </location>
</feature>
<keyword evidence="2 5" id="KW-0812">Transmembrane</keyword>
<gene>
    <name evidence="7" type="ORF">ACFL27_24935</name>
</gene>